<accession>A0A7U7EL35</accession>
<dbReference type="InterPro" id="IPR029058">
    <property type="entry name" value="AB_hydrolase_fold"/>
</dbReference>
<sequence>MRHCFRSRLPALCLLLLLPGIQPVLAEEPPTDEAPPAAPERPASERSADVAAVLEQRLPADEQQRLQAGEEDFLALWRPANVGEPSGVVILLPGDDESADWPQAIGPLRRKLPDSGWHTLSLTLPDPQDTLPPRPAGNPATAEEAPAEAADSEEPAQDGDTPAADDNQREAHAARVLARIQAGIEFAEKRQPTSIVLLGHGSGTYWAARYLTDQPSPRIHNLLLVAARMPDGFGPPLEQLIPELKLATGDFYYKDNPAARDTAIKRMQEARRQRLPAYIQVAMKALPGNPAVEQEQLYRRIKGWLTLHLRAKAQTAGEP</sequence>
<feature type="region of interest" description="Disordered" evidence="1">
    <location>
        <begin position="119"/>
        <end position="172"/>
    </location>
</feature>
<keyword evidence="4" id="KW-1185">Reference proteome</keyword>
<name>A0A7U7EL35_9GAMM</name>
<feature type="signal peptide" evidence="2">
    <location>
        <begin position="1"/>
        <end position="26"/>
    </location>
</feature>
<feature type="compositionally biased region" description="Low complexity" evidence="1">
    <location>
        <begin position="137"/>
        <end position="149"/>
    </location>
</feature>
<dbReference type="RefSeq" id="WP_187670355.1">
    <property type="nucleotide sequence ID" value="NZ_CAJFCI010000029.1"/>
</dbReference>
<feature type="region of interest" description="Disordered" evidence="1">
    <location>
        <begin position="26"/>
        <end position="48"/>
    </location>
</feature>
<dbReference type="Proteomes" id="UP000583387">
    <property type="component" value="Unassembled WGS sequence"/>
</dbReference>
<dbReference type="SUPFAM" id="SSF53474">
    <property type="entry name" value="alpha/beta-Hydrolases"/>
    <property type="match status" value="1"/>
</dbReference>
<evidence type="ECO:0008006" key="5">
    <source>
        <dbReference type="Google" id="ProtNLM"/>
    </source>
</evidence>
<evidence type="ECO:0000313" key="3">
    <source>
        <dbReference type="EMBL" id="CAD5106999.1"/>
    </source>
</evidence>
<comment type="caution">
    <text evidence="3">The sequence shown here is derived from an EMBL/GenBank/DDBJ whole genome shotgun (WGS) entry which is preliminary data.</text>
</comment>
<reference evidence="3 4" key="1">
    <citation type="submission" date="2020-08" db="EMBL/GenBank/DDBJ databases">
        <authorList>
            <person name="Criscuolo A."/>
        </authorList>
    </citation>
    <scope>NUCLEOTIDE SEQUENCE [LARGE SCALE GENOMIC DNA]</scope>
    <source>
        <strain evidence="3">CIP111764</strain>
    </source>
</reference>
<dbReference type="AlphaFoldDB" id="A0A7U7EL35"/>
<keyword evidence="2" id="KW-0732">Signal</keyword>
<dbReference type="Gene3D" id="3.40.50.1820">
    <property type="entry name" value="alpha/beta hydrolase"/>
    <property type="match status" value="1"/>
</dbReference>
<evidence type="ECO:0000313" key="4">
    <source>
        <dbReference type="Proteomes" id="UP000583387"/>
    </source>
</evidence>
<dbReference type="InterPro" id="IPR022529">
    <property type="entry name" value="DUF3530"/>
</dbReference>
<evidence type="ECO:0000256" key="1">
    <source>
        <dbReference type="SAM" id="MobiDB-lite"/>
    </source>
</evidence>
<organism evidence="3 4">
    <name type="scientific">Zestomonas carbonaria</name>
    <dbReference type="NCBI Taxonomy" id="2762745"/>
    <lineage>
        <taxon>Bacteria</taxon>
        <taxon>Pseudomonadati</taxon>
        <taxon>Pseudomonadota</taxon>
        <taxon>Gammaproteobacteria</taxon>
        <taxon>Pseudomonadales</taxon>
        <taxon>Pseudomonadaceae</taxon>
        <taxon>Zestomonas</taxon>
    </lineage>
</organism>
<feature type="compositionally biased region" description="Low complexity" evidence="1">
    <location>
        <begin position="119"/>
        <end position="129"/>
    </location>
</feature>
<protein>
    <recommendedName>
        <fullName evidence="5">DUF3530 family protein</fullName>
    </recommendedName>
</protein>
<dbReference type="EMBL" id="CAJFCI010000029">
    <property type="protein sequence ID" value="CAD5106999.1"/>
    <property type="molecule type" value="Genomic_DNA"/>
</dbReference>
<proteinExistence type="predicted"/>
<gene>
    <name evidence="3" type="ORF">PSEWESI4_01269</name>
</gene>
<feature type="chain" id="PRO_5031571736" description="DUF3530 family protein" evidence="2">
    <location>
        <begin position="27"/>
        <end position="319"/>
    </location>
</feature>
<dbReference type="Pfam" id="PF12048">
    <property type="entry name" value="DUF3530"/>
    <property type="match status" value="1"/>
</dbReference>
<evidence type="ECO:0000256" key="2">
    <source>
        <dbReference type="SAM" id="SignalP"/>
    </source>
</evidence>